<dbReference type="AlphaFoldDB" id="A0A8J5C6G7"/>
<dbReference type="EMBL" id="JACMSC010000020">
    <property type="protein sequence ID" value="KAG6472338.1"/>
    <property type="molecule type" value="Genomic_DNA"/>
</dbReference>
<sequence>MPNFSSRIEGREHLRPPSSTGLFSSCEHQSCDSFSLARAHPDVSGLTSSHQHQRCRTTAGCNEPAANATPLHHLLSCPESPGDFLLRRSLAFVEVGSNQRGSCGHKLWMVDLVALAMDFCSLAQATIASPAAGLDRNRGSKHRKAAVRGSQSPFFSPLPREAAIDRSWGCRLLRHRSWGCRYEAAAAQREATAATPRGNERPHARPLLFREATNNNTRGVGCLACDLFSWPRLACYFHPKYKSELSSTYQRNGMLLA</sequence>
<comment type="caution">
    <text evidence="2">The sequence shown here is derived from an EMBL/GenBank/DDBJ whole genome shotgun (WGS) entry which is preliminary data.</text>
</comment>
<reference evidence="2 3" key="1">
    <citation type="submission" date="2020-08" db="EMBL/GenBank/DDBJ databases">
        <title>Plant Genome Project.</title>
        <authorList>
            <person name="Zhang R.-G."/>
        </authorList>
    </citation>
    <scope>NUCLEOTIDE SEQUENCE [LARGE SCALE GENOMIC DNA]</scope>
    <source>
        <tissue evidence="2">Rhizome</tissue>
    </source>
</reference>
<gene>
    <name evidence="2" type="ORF">ZIOFF_069798</name>
</gene>
<evidence type="ECO:0000313" key="3">
    <source>
        <dbReference type="Proteomes" id="UP000734854"/>
    </source>
</evidence>
<feature type="region of interest" description="Disordered" evidence="1">
    <location>
        <begin position="1"/>
        <end position="21"/>
    </location>
</feature>
<organism evidence="2 3">
    <name type="scientific">Zingiber officinale</name>
    <name type="common">Ginger</name>
    <name type="synonym">Amomum zingiber</name>
    <dbReference type="NCBI Taxonomy" id="94328"/>
    <lineage>
        <taxon>Eukaryota</taxon>
        <taxon>Viridiplantae</taxon>
        <taxon>Streptophyta</taxon>
        <taxon>Embryophyta</taxon>
        <taxon>Tracheophyta</taxon>
        <taxon>Spermatophyta</taxon>
        <taxon>Magnoliopsida</taxon>
        <taxon>Liliopsida</taxon>
        <taxon>Zingiberales</taxon>
        <taxon>Zingiberaceae</taxon>
        <taxon>Zingiber</taxon>
    </lineage>
</organism>
<evidence type="ECO:0000313" key="2">
    <source>
        <dbReference type="EMBL" id="KAG6472338.1"/>
    </source>
</evidence>
<accession>A0A8J5C6G7</accession>
<dbReference type="Proteomes" id="UP000734854">
    <property type="component" value="Unassembled WGS sequence"/>
</dbReference>
<keyword evidence="3" id="KW-1185">Reference proteome</keyword>
<evidence type="ECO:0000256" key="1">
    <source>
        <dbReference type="SAM" id="MobiDB-lite"/>
    </source>
</evidence>
<name>A0A8J5C6G7_ZINOF</name>
<proteinExistence type="predicted"/>
<protein>
    <submittedName>
        <fullName evidence="2">Uncharacterized protein</fullName>
    </submittedName>
</protein>
<dbReference type="PROSITE" id="PS51257">
    <property type="entry name" value="PROKAR_LIPOPROTEIN"/>
    <property type="match status" value="1"/>
</dbReference>